<dbReference type="InterPro" id="IPR032710">
    <property type="entry name" value="NTF2-like_dom_sf"/>
</dbReference>
<reference evidence="2 3" key="1">
    <citation type="submission" date="2020-01" db="EMBL/GenBank/DDBJ databases">
        <authorList>
            <person name="Deng T."/>
        </authorList>
    </citation>
    <scope>NUCLEOTIDE SEQUENCE [LARGE SCALE GENOMIC DNA]</scope>
    <source>
        <strain evidence="2 3">5221</strain>
    </source>
</reference>
<gene>
    <name evidence="2" type="ORF">GSY69_03540</name>
</gene>
<dbReference type="CDD" id="cd00531">
    <property type="entry name" value="NTF2_like"/>
    <property type="match status" value="1"/>
</dbReference>
<comment type="caution">
    <text evidence="2">The sequence shown here is derived from an EMBL/GenBank/DDBJ whole genome shotgun (WGS) entry which is preliminary data.</text>
</comment>
<sequence length="118" mass="12742">MSASTEELARRYYATVDAGDPDATADLFAADGSYDRPGYDTMVGEAIRSFYKGERVIDSGAHTIAQVIVDGDRAAVHGTFDGVLKSGAEAHEGFADFFQFDADGLIANRRSFFYRAAV</sequence>
<proteinExistence type="predicted"/>
<dbReference type="RefSeq" id="WP_160952505.1">
    <property type="nucleotide sequence ID" value="NZ_WWEQ01000009.1"/>
</dbReference>
<evidence type="ECO:0000259" key="1">
    <source>
        <dbReference type="Pfam" id="PF12680"/>
    </source>
</evidence>
<feature type="domain" description="SnoaL-like" evidence="1">
    <location>
        <begin position="9"/>
        <end position="107"/>
    </location>
</feature>
<organism evidence="2 3">
    <name type="scientific">Brevibacterium rongguiense</name>
    <dbReference type="NCBI Taxonomy" id="2695267"/>
    <lineage>
        <taxon>Bacteria</taxon>
        <taxon>Bacillati</taxon>
        <taxon>Actinomycetota</taxon>
        <taxon>Actinomycetes</taxon>
        <taxon>Micrococcales</taxon>
        <taxon>Brevibacteriaceae</taxon>
        <taxon>Brevibacterium</taxon>
    </lineage>
</organism>
<protein>
    <submittedName>
        <fullName evidence="2">DUF4440 domain-containing protein</fullName>
    </submittedName>
</protein>
<evidence type="ECO:0000313" key="2">
    <source>
        <dbReference type="EMBL" id="MYM19068.1"/>
    </source>
</evidence>
<dbReference type="InterPro" id="IPR037401">
    <property type="entry name" value="SnoaL-like"/>
</dbReference>
<dbReference type="EMBL" id="WWEQ01000009">
    <property type="protein sequence ID" value="MYM19068.1"/>
    <property type="molecule type" value="Genomic_DNA"/>
</dbReference>
<keyword evidence="3" id="KW-1185">Reference proteome</keyword>
<name>A0A6N9H4U1_9MICO</name>
<dbReference type="Proteomes" id="UP000469215">
    <property type="component" value="Unassembled WGS sequence"/>
</dbReference>
<dbReference type="AlphaFoldDB" id="A0A6N9H4U1"/>
<accession>A0A6N9H4U1</accession>
<dbReference type="Gene3D" id="3.10.450.50">
    <property type="match status" value="1"/>
</dbReference>
<dbReference type="Pfam" id="PF12680">
    <property type="entry name" value="SnoaL_2"/>
    <property type="match status" value="1"/>
</dbReference>
<dbReference type="SUPFAM" id="SSF54427">
    <property type="entry name" value="NTF2-like"/>
    <property type="match status" value="1"/>
</dbReference>
<evidence type="ECO:0000313" key="3">
    <source>
        <dbReference type="Proteomes" id="UP000469215"/>
    </source>
</evidence>